<dbReference type="EMBL" id="JALLAZ020000323">
    <property type="protein sequence ID" value="KAL3797912.1"/>
    <property type="molecule type" value="Genomic_DNA"/>
</dbReference>
<gene>
    <name evidence="10" type="ORF">ACHAW5_009979</name>
</gene>
<dbReference type="CDD" id="cd18092">
    <property type="entry name" value="SpoU-like_TrmH"/>
    <property type="match status" value="1"/>
</dbReference>
<dbReference type="GO" id="GO:0008168">
    <property type="term" value="F:methyltransferase activity"/>
    <property type="evidence" value="ECO:0007669"/>
    <property type="project" value="UniProtKB-KW"/>
</dbReference>
<evidence type="ECO:0000256" key="2">
    <source>
        <dbReference type="ARBA" id="ARBA00022603"/>
    </source>
</evidence>
<evidence type="ECO:0000256" key="5">
    <source>
        <dbReference type="ARBA" id="ARBA00022694"/>
    </source>
</evidence>
<evidence type="ECO:0000256" key="3">
    <source>
        <dbReference type="ARBA" id="ARBA00022679"/>
    </source>
</evidence>
<evidence type="ECO:0000256" key="4">
    <source>
        <dbReference type="ARBA" id="ARBA00022691"/>
    </source>
</evidence>
<keyword evidence="1" id="KW-0820">tRNA-binding</keyword>
<feature type="signal peptide" evidence="8">
    <location>
        <begin position="1"/>
        <end position="25"/>
    </location>
</feature>
<feature type="domain" description="tRNA/rRNA methyltransferase SpoU type" evidence="9">
    <location>
        <begin position="318"/>
        <end position="486"/>
    </location>
</feature>
<dbReference type="GO" id="GO:0008033">
    <property type="term" value="P:tRNA processing"/>
    <property type="evidence" value="ECO:0007669"/>
    <property type="project" value="UniProtKB-KW"/>
</dbReference>
<keyword evidence="5" id="KW-0819">tRNA processing</keyword>
<organism evidence="10 11">
    <name type="scientific">Stephanodiscus triporus</name>
    <dbReference type="NCBI Taxonomy" id="2934178"/>
    <lineage>
        <taxon>Eukaryota</taxon>
        <taxon>Sar</taxon>
        <taxon>Stramenopiles</taxon>
        <taxon>Ochrophyta</taxon>
        <taxon>Bacillariophyta</taxon>
        <taxon>Coscinodiscophyceae</taxon>
        <taxon>Thalassiosirophycidae</taxon>
        <taxon>Stephanodiscales</taxon>
        <taxon>Stephanodiscaceae</taxon>
        <taxon>Stephanodiscus</taxon>
    </lineage>
</organism>
<evidence type="ECO:0000313" key="10">
    <source>
        <dbReference type="EMBL" id="KAL3797912.1"/>
    </source>
</evidence>
<dbReference type="PANTHER" id="PTHR43453:SF1">
    <property type="entry name" value="TRNA_RRNA METHYLTRANSFERASE SPOU TYPE DOMAIN-CONTAINING PROTEIN"/>
    <property type="match status" value="1"/>
</dbReference>
<dbReference type="AlphaFoldDB" id="A0ABD3QCS9"/>
<keyword evidence="4" id="KW-0949">S-adenosyl-L-methionine</keyword>
<accession>A0ABD3QCS9</accession>
<feature type="compositionally biased region" description="Basic and acidic residues" evidence="7">
    <location>
        <begin position="217"/>
        <end position="228"/>
    </location>
</feature>
<evidence type="ECO:0000256" key="1">
    <source>
        <dbReference type="ARBA" id="ARBA00022555"/>
    </source>
</evidence>
<dbReference type="GO" id="GO:0032259">
    <property type="term" value="P:methylation"/>
    <property type="evidence" value="ECO:0007669"/>
    <property type="project" value="UniProtKB-KW"/>
</dbReference>
<sequence>MKTATASIVMVVSLASSILSRRAVACRNLDAFAVSFALGRHRHRRAHSLDPSSSSSRGSGGGFARARSSAGMHRRALVDGEDVVPGGGGGGRGRVVAMGDHDIADDASGADEEADETEVLLTDLSIAKGRWQNPRSRWARRRHRKRMEKLRDVDGDGKDEGGGGGLDWETFEFGTRSVLVLGRASRSTHFLRLSIGRNFFFLNDAVFHPPPPTHASPKMDRRFDEGDARASPSNVTGIPDNVLNTISSDSITYQSYLRYEADMDETTSAKSIRSRSELLSLTPDDVRRSIDVLSPYVQPKRLKRIDEVLGMRTRHARFLFENPSNPSNVYACLRTLDSFGIQYVDVVVRSDAYAGKAAVNQKRGMRTAMGSASWMTVRQFGGVDEAVRRLREEEGCLIYAADLNPNARDVRDLIWDVDFDIDEDHNGDGTTTAVFRRRQRPICIVMGNEERGISDEIRDLADETFYLPMCGFAESFNLSVATAITLAYMKAASGRGGGTIVDSDDDVGPDNTVATIKPSDGVKGPLRPGDLDPHELQCLKLRGVLNSLAQKRLGKILLDKEGIVLPNSLYKD</sequence>
<dbReference type="Gene3D" id="3.40.1280.10">
    <property type="match status" value="1"/>
</dbReference>
<evidence type="ECO:0000256" key="7">
    <source>
        <dbReference type="SAM" id="MobiDB-lite"/>
    </source>
</evidence>
<dbReference type="SUPFAM" id="SSF75217">
    <property type="entry name" value="alpha/beta knot"/>
    <property type="match status" value="1"/>
</dbReference>
<evidence type="ECO:0000256" key="6">
    <source>
        <dbReference type="ARBA" id="ARBA00022884"/>
    </source>
</evidence>
<dbReference type="PANTHER" id="PTHR43453">
    <property type="entry name" value="RRNA METHYLASE-LIKE"/>
    <property type="match status" value="1"/>
</dbReference>
<proteinExistence type="predicted"/>
<dbReference type="InterPro" id="IPR033671">
    <property type="entry name" value="TrmH"/>
</dbReference>
<keyword evidence="8" id="KW-0732">Signal</keyword>
<name>A0ABD3QCS9_9STRA</name>
<feature type="region of interest" description="Disordered" evidence="7">
    <location>
        <begin position="43"/>
        <end position="90"/>
    </location>
</feature>
<dbReference type="InterPro" id="IPR029028">
    <property type="entry name" value="Alpha/beta_knot_MTases"/>
</dbReference>
<comment type="caution">
    <text evidence="10">The sequence shown here is derived from an EMBL/GenBank/DDBJ whole genome shotgun (WGS) entry which is preliminary data.</text>
</comment>
<dbReference type="InterPro" id="IPR001537">
    <property type="entry name" value="SpoU_MeTrfase"/>
</dbReference>
<keyword evidence="2" id="KW-0489">Methyltransferase</keyword>
<dbReference type="GO" id="GO:0000049">
    <property type="term" value="F:tRNA binding"/>
    <property type="evidence" value="ECO:0007669"/>
    <property type="project" value="UniProtKB-KW"/>
</dbReference>
<feature type="region of interest" description="Disordered" evidence="7">
    <location>
        <begin position="212"/>
        <end position="236"/>
    </location>
</feature>
<dbReference type="Pfam" id="PF00588">
    <property type="entry name" value="SpoU_methylase"/>
    <property type="match status" value="1"/>
</dbReference>
<protein>
    <recommendedName>
        <fullName evidence="9">tRNA/rRNA methyltransferase SpoU type domain-containing protein</fullName>
    </recommendedName>
</protein>
<keyword evidence="11" id="KW-1185">Reference proteome</keyword>
<dbReference type="Proteomes" id="UP001530315">
    <property type="component" value="Unassembled WGS sequence"/>
</dbReference>
<keyword evidence="6" id="KW-0694">RNA-binding</keyword>
<feature type="chain" id="PRO_5044830976" description="tRNA/rRNA methyltransferase SpoU type domain-containing protein" evidence="8">
    <location>
        <begin position="26"/>
        <end position="572"/>
    </location>
</feature>
<evidence type="ECO:0000313" key="11">
    <source>
        <dbReference type="Proteomes" id="UP001530315"/>
    </source>
</evidence>
<evidence type="ECO:0000256" key="8">
    <source>
        <dbReference type="SAM" id="SignalP"/>
    </source>
</evidence>
<dbReference type="InterPro" id="IPR029026">
    <property type="entry name" value="tRNA_m1G_MTases_N"/>
</dbReference>
<evidence type="ECO:0000259" key="9">
    <source>
        <dbReference type="Pfam" id="PF00588"/>
    </source>
</evidence>
<reference evidence="10 11" key="1">
    <citation type="submission" date="2024-10" db="EMBL/GenBank/DDBJ databases">
        <title>Updated reference genomes for cyclostephanoid diatoms.</title>
        <authorList>
            <person name="Roberts W.R."/>
            <person name="Alverson A.J."/>
        </authorList>
    </citation>
    <scope>NUCLEOTIDE SEQUENCE [LARGE SCALE GENOMIC DNA]</scope>
    <source>
        <strain evidence="10 11">AJA276-08</strain>
    </source>
</reference>
<keyword evidence="3" id="KW-0808">Transferase</keyword>